<keyword evidence="3" id="KW-0833">Ubl conjugation pathway</keyword>
<dbReference type="Pfam" id="PF25553">
    <property type="entry name" value="BTB-POZ_ANK-like"/>
    <property type="match status" value="1"/>
</dbReference>
<evidence type="ECO:0000259" key="4">
    <source>
        <dbReference type="PROSITE" id="PS50097"/>
    </source>
</evidence>
<protein>
    <recommendedName>
        <fullName evidence="4">BTB domain-containing protein</fullName>
    </recommendedName>
</protein>
<comment type="caution">
    <text evidence="5">The sequence shown here is derived from an EMBL/GenBank/DDBJ whole genome shotgun (WGS) entry which is preliminary data.</text>
</comment>
<reference evidence="5 6" key="1">
    <citation type="journal article" date="2019" name="Genome Biol. Evol.">
        <title>The Rhododendron genome and chromosomal organization provide insight into shared whole-genome duplications across the heath family (Ericaceae).</title>
        <authorList>
            <person name="Soza V.L."/>
            <person name="Lindsley D."/>
            <person name="Waalkes A."/>
            <person name="Ramage E."/>
            <person name="Patwardhan R.P."/>
            <person name="Burton J.N."/>
            <person name="Adey A."/>
            <person name="Kumar A."/>
            <person name="Qiu R."/>
            <person name="Shendure J."/>
            <person name="Hall B."/>
        </authorList>
    </citation>
    <scope>NUCLEOTIDE SEQUENCE [LARGE SCALE GENOMIC DNA]</scope>
    <source>
        <strain evidence="5">RSF 1966-606</strain>
    </source>
</reference>
<dbReference type="SUPFAM" id="SSF54695">
    <property type="entry name" value="POZ domain"/>
    <property type="match status" value="1"/>
</dbReference>
<organism evidence="5 6">
    <name type="scientific">Rhododendron williamsianum</name>
    <dbReference type="NCBI Taxonomy" id="262921"/>
    <lineage>
        <taxon>Eukaryota</taxon>
        <taxon>Viridiplantae</taxon>
        <taxon>Streptophyta</taxon>
        <taxon>Embryophyta</taxon>
        <taxon>Tracheophyta</taxon>
        <taxon>Spermatophyta</taxon>
        <taxon>Magnoliopsida</taxon>
        <taxon>eudicotyledons</taxon>
        <taxon>Gunneridae</taxon>
        <taxon>Pentapetalae</taxon>
        <taxon>asterids</taxon>
        <taxon>Ericales</taxon>
        <taxon>Ericaceae</taxon>
        <taxon>Ericoideae</taxon>
        <taxon>Rhodoreae</taxon>
        <taxon>Rhododendron</taxon>
    </lineage>
</organism>
<accession>A0A6A4L4X6</accession>
<dbReference type="SMART" id="SM00225">
    <property type="entry name" value="BTB"/>
    <property type="match status" value="1"/>
</dbReference>
<dbReference type="InterPro" id="IPR038920">
    <property type="entry name" value="At3g05675-like"/>
</dbReference>
<dbReference type="Proteomes" id="UP000428333">
    <property type="component" value="Linkage Group LG11"/>
</dbReference>
<dbReference type="Gene3D" id="3.30.710.10">
    <property type="entry name" value="Potassium Channel Kv1.1, Chain A"/>
    <property type="match status" value="1"/>
</dbReference>
<dbReference type="InterPro" id="IPR011333">
    <property type="entry name" value="SKP1/BTB/POZ_sf"/>
</dbReference>
<feature type="domain" description="BTB" evidence="4">
    <location>
        <begin position="18"/>
        <end position="89"/>
    </location>
</feature>
<proteinExistence type="predicted"/>
<evidence type="ECO:0000256" key="2">
    <source>
        <dbReference type="ARBA" id="ARBA00004906"/>
    </source>
</evidence>
<evidence type="ECO:0000256" key="3">
    <source>
        <dbReference type="ARBA" id="ARBA00022786"/>
    </source>
</evidence>
<dbReference type="GO" id="GO:0016567">
    <property type="term" value="P:protein ubiquitination"/>
    <property type="evidence" value="ECO:0007669"/>
    <property type="project" value="UniProtKB-UniPathway"/>
</dbReference>
<evidence type="ECO:0000256" key="1">
    <source>
        <dbReference type="ARBA" id="ARBA00002668"/>
    </source>
</evidence>
<dbReference type="PANTHER" id="PTHR31060:SF7">
    <property type="entry name" value="OS06G0129200 PROTEIN"/>
    <property type="match status" value="1"/>
</dbReference>
<evidence type="ECO:0000313" key="6">
    <source>
        <dbReference type="Proteomes" id="UP000428333"/>
    </source>
</evidence>
<gene>
    <name evidence="5" type="ORF">C3L33_17832</name>
</gene>
<dbReference type="InterPro" id="IPR058039">
    <property type="entry name" value="At3g05675-like_ankyrin"/>
</dbReference>
<dbReference type="Pfam" id="PF00651">
    <property type="entry name" value="BTB"/>
    <property type="match status" value="1"/>
</dbReference>
<sequence>MDNANVAKSYKFGDRSTSDVIIRLRNKEGRPELFYTHSFILKNKSKFFAEKLSGSNSLSSIEIHCSDFDYDYHVDLLRYLYLSPDALLDSWDSVKSAIGILQVSSTLLCEEITLSCVQYLEAVPWEDKEEEEILKVVSKLGPIAMPIMARIQPVDLVAAKNVFLSAVRFATSIGGPCPPFGDELKSSAQEQVEFMLAEDEDTPLVTADEEVKEEVKMGLSAMYLSFEKDLSALLYEPDLLSETSEKSIMQSLSDLEWICTILPKMDLMKDFVSSWAEISSSILRVVEDKKLESLVWGFKKKLIELTAKVLEAVGYGNVIIPAPSRVQLLRIWLPYIRKMKPLLDSVGDEETGFPYKMDEDLCQSIEGTIVSFILALPSNDQADILADWMKAEQVRYPDLSEAFEIWCYRTKSAKRRLIEGPDRVLSLDLSN</sequence>
<dbReference type="InterPro" id="IPR000210">
    <property type="entry name" value="BTB/POZ_dom"/>
</dbReference>
<name>A0A6A4L4X6_9ERIC</name>
<dbReference type="OrthoDB" id="1878759at2759"/>
<comment type="pathway">
    <text evidence="2">Protein modification; protein ubiquitination.</text>
</comment>
<keyword evidence="6" id="KW-1185">Reference proteome</keyword>
<dbReference type="EMBL" id="QEFC01003074">
    <property type="protein sequence ID" value="KAE9450269.1"/>
    <property type="molecule type" value="Genomic_DNA"/>
</dbReference>
<dbReference type="UniPathway" id="UPA00143"/>
<feature type="non-terminal residue" evidence="5">
    <location>
        <position position="1"/>
    </location>
</feature>
<comment type="function">
    <text evidence="1">May act as a substrate-specific adapter of an E3 ubiquitin-protein ligase complex (CUL3-RBX1-BTB) which mediates the ubiquitination and subsequent proteasomal degradation of target proteins.</text>
</comment>
<evidence type="ECO:0000313" key="5">
    <source>
        <dbReference type="EMBL" id="KAE9450269.1"/>
    </source>
</evidence>
<dbReference type="PROSITE" id="PS50097">
    <property type="entry name" value="BTB"/>
    <property type="match status" value="1"/>
</dbReference>
<dbReference type="PANTHER" id="PTHR31060">
    <property type="entry name" value="OSJNBA0011J08.25 PROTEIN-RELATED"/>
    <property type="match status" value="1"/>
</dbReference>
<dbReference type="AlphaFoldDB" id="A0A6A4L4X6"/>